<evidence type="ECO:0000313" key="2">
    <source>
        <dbReference type="EMBL" id="MCD9642727.1"/>
    </source>
</evidence>
<comment type="caution">
    <text evidence="2">The sequence shown here is derived from an EMBL/GenBank/DDBJ whole genome shotgun (WGS) entry which is preliminary data.</text>
</comment>
<proteinExistence type="predicted"/>
<accession>A0ABS8V8M3</accession>
<sequence>MIIKVIHDRCRVEKVKRKRPNSDVVEENNKLLIFDKEKMSHRSKKTNTSKSQVAFDSRWNRKRPASAEEYMEEQVDRSKDIFPERQYRLNAVEPYGQRWYQMFVPAVPSFLE</sequence>
<gene>
    <name evidence="2" type="ORF">HAX54_029635</name>
</gene>
<dbReference type="EMBL" id="JACEIK010003689">
    <property type="protein sequence ID" value="MCD9642727.1"/>
    <property type="molecule type" value="Genomic_DNA"/>
</dbReference>
<protein>
    <submittedName>
        <fullName evidence="2">Uncharacterized protein</fullName>
    </submittedName>
</protein>
<evidence type="ECO:0000256" key="1">
    <source>
        <dbReference type="SAM" id="MobiDB-lite"/>
    </source>
</evidence>
<keyword evidence="3" id="KW-1185">Reference proteome</keyword>
<dbReference type="Proteomes" id="UP000823775">
    <property type="component" value="Unassembled WGS sequence"/>
</dbReference>
<reference evidence="2 3" key="1">
    <citation type="journal article" date="2021" name="BMC Genomics">
        <title>Datura genome reveals duplications of psychoactive alkaloid biosynthetic genes and high mutation rate following tissue culture.</title>
        <authorList>
            <person name="Rajewski A."/>
            <person name="Carter-House D."/>
            <person name="Stajich J."/>
            <person name="Litt A."/>
        </authorList>
    </citation>
    <scope>NUCLEOTIDE SEQUENCE [LARGE SCALE GENOMIC DNA]</scope>
    <source>
        <strain evidence="2">AR-01</strain>
    </source>
</reference>
<evidence type="ECO:0000313" key="3">
    <source>
        <dbReference type="Proteomes" id="UP000823775"/>
    </source>
</evidence>
<organism evidence="2 3">
    <name type="scientific">Datura stramonium</name>
    <name type="common">Jimsonweed</name>
    <name type="synonym">Common thornapple</name>
    <dbReference type="NCBI Taxonomy" id="4076"/>
    <lineage>
        <taxon>Eukaryota</taxon>
        <taxon>Viridiplantae</taxon>
        <taxon>Streptophyta</taxon>
        <taxon>Embryophyta</taxon>
        <taxon>Tracheophyta</taxon>
        <taxon>Spermatophyta</taxon>
        <taxon>Magnoliopsida</taxon>
        <taxon>eudicotyledons</taxon>
        <taxon>Gunneridae</taxon>
        <taxon>Pentapetalae</taxon>
        <taxon>asterids</taxon>
        <taxon>lamiids</taxon>
        <taxon>Solanales</taxon>
        <taxon>Solanaceae</taxon>
        <taxon>Solanoideae</taxon>
        <taxon>Datureae</taxon>
        <taxon>Datura</taxon>
    </lineage>
</organism>
<feature type="region of interest" description="Disordered" evidence="1">
    <location>
        <begin position="37"/>
        <end position="58"/>
    </location>
</feature>
<name>A0ABS8V8M3_DATST</name>